<dbReference type="InterPro" id="IPR020846">
    <property type="entry name" value="MFS_dom"/>
</dbReference>
<dbReference type="AlphaFoldDB" id="A0A0R2AAU6"/>
<dbReference type="Gene3D" id="1.20.1250.20">
    <property type="entry name" value="MFS general substrate transporter like domains"/>
    <property type="match status" value="1"/>
</dbReference>
<dbReference type="Proteomes" id="UP000051733">
    <property type="component" value="Unassembled WGS sequence"/>
</dbReference>
<dbReference type="EMBL" id="AYYY01000001">
    <property type="protein sequence ID" value="KRM62772.1"/>
    <property type="molecule type" value="Genomic_DNA"/>
</dbReference>
<feature type="transmembrane region" description="Helical" evidence="6">
    <location>
        <begin position="364"/>
        <end position="384"/>
    </location>
</feature>
<dbReference type="PANTHER" id="PTHR23531">
    <property type="entry name" value="QUINOLENE RESISTANCE PROTEIN NORA"/>
    <property type="match status" value="1"/>
</dbReference>
<evidence type="ECO:0000256" key="1">
    <source>
        <dbReference type="ARBA" id="ARBA00004651"/>
    </source>
</evidence>
<dbReference type="InterPro" id="IPR052714">
    <property type="entry name" value="MFS_Exporter"/>
</dbReference>
<dbReference type="STRING" id="1423813.FC26_GL001203"/>
<evidence type="ECO:0000256" key="6">
    <source>
        <dbReference type="SAM" id="Phobius"/>
    </source>
</evidence>
<evidence type="ECO:0000259" key="7">
    <source>
        <dbReference type="PROSITE" id="PS50850"/>
    </source>
</evidence>
<evidence type="ECO:0000256" key="4">
    <source>
        <dbReference type="ARBA" id="ARBA00022989"/>
    </source>
</evidence>
<dbReference type="OrthoDB" id="9814001at2"/>
<feature type="transmembrane region" description="Helical" evidence="6">
    <location>
        <begin position="139"/>
        <end position="159"/>
    </location>
</feature>
<keyword evidence="4 6" id="KW-1133">Transmembrane helix</keyword>
<keyword evidence="9" id="KW-1185">Reference proteome</keyword>
<dbReference type="CDD" id="cd17489">
    <property type="entry name" value="MFS_YfcJ_like"/>
    <property type="match status" value="1"/>
</dbReference>
<dbReference type="GO" id="GO:0022857">
    <property type="term" value="F:transmembrane transporter activity"/>
    <property type="evidence" value="ECO:0007669"/>
    <property type="project" value="InterPro"/>
</dbReference>
<dbReference type="InterPro" id="IPR011701">
    <property type="entry name" value="MFS"/>
</dbReference>
<protein>
    <submittedName>
        <fullName evidence="8">Multidrug transport protein</fullName>
    </submittedName>
</protein>
<reference evidence="8 9" key="1">
    <citation type="journal article" date="2015" name="Genome Announc.">
        <title>Expanding the biotechnology potential of lactobacilli through comparative genomics of 213 strains and associated genera.</title>
        <authorList>
            <person name="Sun Z."/>
            <person name="Harris H.M."/>
            <person name="McCann A."/>
            <person name="Guo C."/>
            <person name="Argimon S."/>
            <person name="Zhang W."/>
            <person name="Yang X."/>
            <person name="Jeffery I.B."/>
            <person name="Cooney J.C."/>
            <person name="Kagawa T.F."/>
            <person name="Liu W."/>
            <person name="Song Y."/>
            <person name="Salvetti E."/>
            <person name="Wrobel A."/>
            <person name="Rasinkangas P."/>
            <person name="Parkhill J."/>
            <person name="Rea M.C."/>
            <person name="O'Sullivan O."/>
            <person name="Ritari J."/>
            <person name="Douillard F.P."/>
            <person name="Paul Ross R."/>
            <person name="Yang R."/>
            <person name="Briner A.E."/>
            <person name="Felis G.E."/>
            <person name="de Vos W.M."/>
            <person name="Barrangou R."/>
            <person name="Klaenhammer T.R."/>
            <person name="Caufield P.W."/>
            <person name="Cui Y."/>
            <person name="Zhang H."/>
            <person name="O'Toole P.W."/>
        </authorList>
    </citation>
    <scope>NUCLEOTIDE SEQUENCE [LARGE SCALE GENOMIC DNA]</scope>
    <source>
        <strain evidence="8 9">DSM 20634</strain>
    </source>
</reference>
<organism evidence="8 9">
    <name type="scientific">Paucilactobacillus vaccinostercus DSM 20634</name>
    <dbReference type="NCBI Taxonomy" id="1423813"/>
    <lineage>
        <taxon>Bacteria</taxon>
        <taxon>Bacillati</taxon>
        <taxon>Bacillota</taxon>
        <taxon>Bacilli</taxon>
        <taxon>Lactobacillales</taxon>
        <taxon>Lactobacillaceae</taxon>
        <taxon>Paucilactobacillus</taxon>
    </lineage>
</organism>
<feature type="transmembrane region" description="Helical" evidence="6">
    <location>
        <begin position="40"/>
        <end position="65"/>
    </location>
</feature>
<dbReference type="RefSeq" id="WP_057777028.1">
    <property type="nucleotide sequence ID" value="NZ_AYYY01000001.1"/>
</dbReference>
<dbReference type="SUPFAM" id="SSF103473">
    <property type="entry name" value="MFS general substrate transporter"/>
    <property type="match status" value="1"/>
</dbReference>
<dbReference type="PROSITE" id="PS50850">
    <property type="entry name" value="MFS"/>
    <property type="match status" value="1"/>
</dbReference>
<keyword evidence="5 6" id="KW-0472">Membrane</keyword>
<evidence type="ECO:0000313" key="8">
    <source>
        <dbReference type="EMBL" id="KRM62772.1"/>
    </source>
</evidence>
<feature type="transmembrane region" description="Helical" evidence="6">
    <location>
        <begin position="213"/>
        <end position="230"/>
    </location>
</feature>
<dbReference type="PATRIC" id="fig|1423813.3.peg.1225"/>
<accession>A0A0R2AAU6</accession>
<feature type="transmembrane region" description="Helical" evidence="6">
    <location>
        <begin position="77"/>
        <end position="100"/>
    </location>
</feature>
<feature type="domain" description="Major facilitator superfamily (MFS) profile" evidence="7">
    <location>
        <begin position="11"/>
        <end position="392"/>
    </location>
</feature>
<feature type="transmembrane region" description="Helical" evidence="6">
    <location>
        <begin position="165"/>
        <end position="185"/>
    </location>
</feature>
<feature type="transmembrane region" description="Helical" evidence="6">
    <location>
        <begin position="242"/>
        <end position="264"/>
    </location>
</feature>
<sequence>MSTSQKLFTKDTTLILLGSFCYMSSSMLINPLIVGFTHSIGASAIIAGAITAIMNLTSLLFRPFAGQLTDRLSKFKIALFGGVLLLLDSIGYAIAHAVWLVAVFRVINGLGFALCSVCMATWLASLLPRNRIGTGMGYYGMMNALGMAIAPALGIFMYHTVGYRWAFMCAALFSLTLIILIQFIANHGQPRVITPPSQPAHATHHLQIVQHQVVPVAFIIMLLSIPYFATQSYIVEYVAARHLHVLVGSFFIIYAIILLAMRLSLKDYFDRLPFRYFLLAGIICNLVGMIGLTYLVNNWMMLVAAFGLAGGYGVMYSVCQATALLVAPISEQGLANSTFYIGMDSGMVLGPLIGGILFDFVPYSWFYPVLMITLPLAAIVFLRYHRALEQTSVK</sequence>
<feature type="transmembrane region" description="Helical" evidence="6">
    <location>
        <begin position="302"/>
        <end position="327"/>
    </location>
</feature>
<feature type="transmembrane region" description="Helical" evidence="6">
    <location>
        <begin position="276"/>
        <end position="296"/>
    </location>
</feature>
<feature type="transmembrane region" description="Helical" evidence="6">
    <location>
        <begin position="106"/>
        <end position="127"/>
    </location>
</feature>
<evidence type="ECO:0000256" key="2">
    <source>
        <dbReference type="ARBA" id="ARBA00022448"/>
    </source>
</evidence>
<keyword evidence="2" id="KW-0813">Transport</keyword>
<dbReference type="PANTHER" id="PTHR23531:SF1">
    <property type="entry name" value="QUINOLENE RESISTANCE PROTEIN NORA"/>
    <property type="match status" value="1"/>
</dbReference>
<evidence type="ECO:0000313" key="9">
    <source>
        <dbReference type="Proteomes" id="UP000051733"/>
    </source>
</evidence>
<keyword evidence="3 6" id="KW-0812">Transmembrane</keyword>
<comment type="caution">
    <text evidence="8">The sequence shown here is derived from an EMBL/GenBank/DDBJ whole genome shotgun (WGS) entry which is preliminary data.</text>
</comment>
<dbReference type="GO" id="GO:0005886">
    <property type="term" value="C:plasma membrane"/>
    <property type="evidence" value="ECO:0007669"/>
    <property type="project" value="UniProtKB-SubCell"/>
</dbReference>
<dbReference type="InterPro" id="IPR036259">
    <property type="entry name" value="MFS_trans_sf"/>
</dbReference>
<name>A0A0R2AAU6_9LACO</name>
<evidence type="ECO:0000256" key="3">
    <source>
        <dbReference type="ARBA" id="ARBA00022692"/>
    </source>
</evidence>
<proteinExistence type="predicted"/>
<feature type="transmembrane region" description="Helical" evidence="6">
    <location>
        <begin position="339"/>
        <end position="358"/>
    </location>
</feature>
<evidence type="ECO:0000256" key="5">
    <source>
        <dbReference type="ARBA" id="ARBA00023136"/>
    </source>
</evidence>
<feature type="transmembrane region" description="Helical" evidence="6">
    <location>
        <begin position="12"/>
        <end position="34"/>
    </location>
</feature>
<comment type="subcellular location">
    <subcellularLocation>
        <location evidence="1">Cell membrane</location>
        <topology evidence="1">Multi-pass membrane protein</topology>
    </subcellularLocation>
</comment>
<gene>
    <name evidence="8" type="ORF">FC26_GL001203</name>
</gene>
<dbReference type="Pfam" id="PF07690">
    <property type="entry name" value="MFS_1"/>
    <property type="match status" value="1"/>
</dbReference>